<evidence type="ECO:0000256" key="1">
    <source>
        <dbReference type="SAM" id="MobiDB-lite"/>
    </source>
</evidence>
<dbReference type="RefSeq" id="WP_237380237.1">
    <property type="nucleotide sequence ID" value="NZ_CP071793.1"/>
</dbReference>
<name>A0A8A4TNL7_SULCO</name>
<evidence type="ECO:0000313" key="2">
    <source>
        <dbReference type="EMBL" id="QTD50491.1"/>
    </source>
</evidence>
<organism evidence="2 3">
    <name type="scientific">Sulfidibacter corallicola</name>
    <dbReference type="NCBI Taxonomy" id="2818388"/>
    <lineage>
        <taxon>Bacteria</taxon>
        <taxon>Pseudomonadati</taxon>
        <taxon>Acidobacteriota</taxon>
        <taxon>Holophagae</taxon>
        <taxon>Acanthopleuribacterales</taxon>
        <taxon>Acanthopleuribacteraceae</taxon>
        <taxon>Sulfidibacter</taxon>
    </lineage>
</organism>
<evidence type="ECO:0000313" key="3">
    <source>
        <dbReference type="Proteomes" id="UP000663929"/>
    </source>
</evidence>
<feature type="region of interest" description="Disordered" evidence="1">
    <location>
        <begin position="1619"/>
        <end position="1649"/>
    </location>
</feature>
<dbReference type="Proteomes" id="UP000663929">
    <property type="component" value="Chromosome"/>
</dbReference>
<dbReference type="KEGG" id="scor:J3U87_33320"/>
<protein>
    <submittedName>
        <fullName evidence="2">Uncharacterized protein</fullName>
    </submittedName>
</protein>
<proteinExistence type="predicted"/>
<accession>A0A8A4TNL7</accession>
<keyword evidence="3" id="KW-1185">Reference proteome</keyword>
<gene>
    <name evidence="2" type="ORF">J3U87_33320</name>
</gene>
<reference evidence="2" key="1">
    <citation type="submission" date="2021-03" db="EMBL/GenBank/DDBJ databases">
        <title>Acanthopleuribacteraceae sp. M133.</title>
        <authorList>
            <person name="Wang G."/>
        </authorList>
    </citation>
    <scope>NUCLEOTIDE SEQUENCE</scope>
    <source>
        <strain evidence="2">M133</strain>
    </source>
</reference>
<dbReference type="EMBL" id="CP071793">
    <property type="protein sequence ID" value="QTD50491.1"/>
    <property type="molecule type" value="Genomic_DNA"/>
</dbReference>
<sequence>MKGKSILGLSLLVSGAIIGWWTLREPKPRQEISPALAREITRIYGQMEHLEPERQTPTPALDATRKVRLARSLARACGPLEIDDKRLRAQYLNLNSNQARLEWRLEHLYPDAAGREALALFRKLVVPYDFGLLETLAIDEEQPGHAMLEAFFLKVIEEGERQDQNATRQVARARILAQLSPDAVSWLGIERPHRRLVAAFQAREARFERNQQSIRKHFGAHTPAEQALGSCQILLSRAQRILTQNLACLNDSWRILGRPLLFADLMLRQQVRDLIQPLESDRRRLGTIANLAKQLDPILADIRTGFDRRFQQLSASKLTPSADVHASFARLGRPASKANDLYQLTTARRRVPIMGSKGVTGITAHLVPASFFNRVPAGGLVDPQWVRLQPAPNGLEPFRDNHVRLVWRERIRPTKETESQRYFRDLPTGIRLFGVETGVERRANQPHYEISPLDPSTGDLDVDLATLNRFLQNLGVPSYLQAISAQLHLEDQQLSLDLTMALPALSQEIHRTIQVNLTHQAGNLETALTRKTQTLSAELVAELNQAFDAGRMDRFSPRHEIGGLSAANIESIVYLGGKEPFKVRVCQSTLLGGLPLIARRTFALEGDRLRELEIAVSETEVKTIVLVSAKGSAARQSYRTHHHRARQSRRDLRATAARRATDFVDRLSEHMSIFEEPLHASARDQAIQRITDVLAEISPTTLRRTALPISFWGPIGERTKVSPEYRAALLRYEDTGITREQFEERLLPMVTEPSAMKGHVEKDHRYWEDSDLVAMDLMAERWVYVALSTMRPGPGYPIFRSRISPNPDSDSMVEVAAFYTDRLIRVQETWWHQWRASTVQALRAIESQDRARHALVDPVSREAIDLRTRIPGIDDRGHLNLGVTLQPTVLAPYLETASEPQRAGLVWTGSLEAQGVRGLPTGFLDRCRTIHGVVTEWRRTARQMDLRLRDRWRGLAQSHPTGESFEAKALLLEHGRPRITCGLDIRALSLNYDGTPMRCDGRDLVLPLTDLATESPTTLNGSLTCARDRERELWQRIHDDLRTRLPTWLTGLNDPNLAPALAALAELKNGTPWAELSEQHRQSLPTEVSLFGTSLPVTYHFAEATGLTLRAADSEGTVFGSPFEVHRGLGLNLDQGRAQVVPQWSDLVTAPTLDDMVIDRLAQLLPGLSIDQVTAVDDTLLIDLTWLQPALGMPLSIRLALSPAALDPGVLIRSLGTALRRALKRELERNRELPTIGPFESIRPEEPEGCPEDPAAIRLAGVLKLAGYRVHIVLESCSDGSISVALDGRIDRKASRSILDHPILQGLDIQAEALADPGFRLDGGFRLNFRATVQAKLPGAVAHLDLSFYLDEKGLHFEEQITLHMPGWLDSEELGDDLSLGDVFIRFDPKTRKMYLEASLSLEPGAETSEKIMVTLAGTFGLDDPEWSFTGDLFLFRFRAANVKVRLNIHEKTAHIRLDSDLMMDLLELEGEILLKNSPAAGEPTVFAKLTGDVLGVTLADARLKLQKDGSGKVEAGIGLPWLDRNRIEVDYDEDFENPRFTLKTTDDRFGPSITWVIGVNERECSIGAQANVLGYPLEAHIVVPSLKHFDIEAFLRDLLDIRLDLGIDLSSSRVKLADKAKEDDGKSGSGADTEETGGAKSAEEAQPVYHNTPQAWIPGWKVVREPRKKRIFKPLSWFYRTVHVPVKKPRNGQAGALFGALGHHGGDAIADIGGYYKVQDRYGLIRDKHGTLHLLFRNGGRWQPTGWTCGAKPYSHAPEDDTLEIVNHRDHEGHHLAILTWNHQTLAMLRGATLGAQDARTRNITRHFDRLLANRNDLGPHLKAELAWYIGYFHHQGQLPEFKSCGTFFFVFTKSAFYVLVPRSDGDLLLVSFALLGHQALEAFTLGGQDCAFLDGLTDVPLTYIDAVPPGPAMLLLSQKNEVGLLLERAAGADTGNLFLLHDTGNLTGGTWRWHDRAEDQTWDRVFRQQSTPQTALLEHMLAEMPRHATPLHLGFRYRRAVEEMPMRLACSGGEAWLGFGDEFLTLGREYPRFHWADKTYLDQHWSAYRHQSLMGASHDIPTTAGYGALLLSGRWQDDTHDFRGDPLGPLVQGAKEMKK</sequence>